<evidence type="ECO:0000256" key="1">
    <source>
        <dbReference type="SAM" id="MobiDB-lite"/>
    </source>
</evidence>
<protein>
    <submittedName>
        <fullName evidence="2">Uncharacterized protein</fullName>
    </submittedName>
</protein>
<gene>
    <name evidence="2" type="ORF">PFISCL1PPCAC_1270</name>
</gene>
<sequence length="290" mass="33632">YNDEIFMRSDESNTQWRSQNKYSDRTGARREEKGEEEGKEGRDFGFRGRSKRSKCDDYAEIGEWWKDMGEGGKGVRVVRSSNTSYALLLLHFTSGFRVGERANRVEILWFHYHFLVNVQISHDITEFSERNLAIVVSVVEEDRLIDNLLQLSVLQIRTNHHLEHLKRFSVGYESVPVHIVDAEGKFQLGVLVSLHGELGNTLDELSEINFSVSILIKNVDNSLHERILLKLGKRHELFNRKRTAAVNIQLLEATRQSSQLIRIDFTAHLHGKRALVAHIERIDWEKLQWG</sequence>
<feature type="compositionally biased region" description="Basic and acidic residues" evidence="1">
    <location>
        <begin position="22"/>
        <end position="33"/>
    </location>
</feature>
<name>A0AAV5UUX3_9BILA</name>
<keyword evidence="3" id="KW-1185">Reference proteome</keyword>
<feature type="non-terminal residue" evidence="2">
    <location>
        <position position="1"/>
    </location>
</feature>
<accession>A0AAV5UUX3</accession>
<feature type="compositionally biased region" description="Basic and acidic residues" evidence="1">
    <location>
        <begin position="1"/>
        <end position="11"/>
    </location>
</feature>
<organism evidence="2 3">
    <name type="scientific">Pristionchus fissidentatus</name>
    <dbReference type="NCBI Taxonomy" id="1538716"/>
    <lineage>
        <taxon>Eukaryota</taxon>
        <taxon>Metazoa</taxon>
        <taxon>Ecdysozoa</taxon>
        <taxon>Nematoda</taxon>
        <taxon>Chromadorea</taxon>
        <taxon>Rhabditida</taxon>
        <taxon>Rhabditina</taxon>
        <taxon>Diplogasteromorpha</taxon>
        <taxon>Diplogasteroidea</taxon>
        <taxon>Neodiplogasteridae</taxon>
        <taxon>Pristionchus</taxon>
    </lineage>
</organism>
<dbReference type="EMBL" id="BTSY01000001">
    <property type="protein sequence ID" value="GMT09973.1"/>
    <property type="molecule type" value="Genomic_DNA"/>
</dbReference>
<proteinExistence type="predicted"/>
<evidence type="ECO:0000313" key="2">
    <source>
        <dbReference type="EMBL" id="GMT09973.1"/>
    </source>
</evidence>
<dbReference type="Proteomes" id="UP001432322">
    <property type="component" value="Unassembled WGS sequence"/>
</dbReference>
<feature type="region of interest" description="Disordered" evidence="1">
    <location>
        <begin position="1"/>
        <end position="50"/>
    </location>
</feature>
<comment type="caution">
    <text evidence="2">The sequence shown here is derived from an EMBL/GenBank/DDBJ whole genome shotgun (WGS) entry which is preliminary data.</text>
</comment>
<feature type="compositionally biased region" description="Polar residues" evidence="1">
    <location>
        <begin position="12"/>
        <end position="21"/>
    </location>
</feature>
<reference evidence="2" key="1">
    <citation type="submission" date="2023-10" db="EMBL/GenBank/DDBJ databases">
        <title>Genome assembly of Pristionchus species.</title>
        <authorList>
            <person name="Yoshida K."/>
            <person name="Sommer R.J."/>
        </authorList>
    </citation>
    <scope>NUCLEOTIDE SEQUENCE</scope>
    <source>
        <strain evidence="2">RS5133</strain>
    </source>
</reference>
<evidence type="ECO:0000313" key="3">
    <source>
        <dbReference type="Proteomes" id="UP001432322"/>
    </source>
</evidence>
<dbReference type="AlphaFoldDB" id="A0AAV5UUX3"/>